<dbReference type="PROSITE" id="PS00028">
    <property type="entry name" value="ZINC_FINGER_C2H2_1"/>
    <property type="match status" value="1"/>
</dbReference>
<evidence type="ECO:0000313" key="5">
    <source>
        <dbReference type="Proteomes" id="UP000077755"/>
    </source>
</evidence>
<dbReference type="Gene3D" id="3.30.160.60">
    <property type="entry name" value="Classic Zinc Finger"/>
    <property type="match status" value="1"/>
</dbReference>
<dbReference type="PANTHER" id="PTHR45730:SF109">
    <property type="entry name" value="ZINC FINGER PROTEIN KNUCKLES"/>
    <property type="match status" value="1"/>
</dbReference>
<protein>
    <recommendedName>
        <fullName evidence="3">C2H2-type domain-containing protein</fullName>
    </recommendedName>
</protein>
<keyword evidence="1" id="KW-0863">Zinc-finger</keyword>
<dbReference type="GO" id="GO:0003700">
    <property type="term" value="F:DNA-binding transcription factor activity"/>
    <property type="evidence" value="ECO:0007669"/>
    <property type="project" value="InterPro"/>
</dbReference>
<dbReference type="Proteomes" id="UP000077755">
    <property type="component" value="Chromosome 8"/>
</dbReference>
<evidence type="ECO:0000256" key="1">
    <source>
        <dbReference type="PROSITE-ProRule" id="PRU00042"/>
    </source>
</evidence>
<dbReference type="GO" id="GO:0008270">
    <property type="term" value="F:zinc ion binding"/>
    <property type="evidence" value="ECO:0007669"/>
    <property type="project" value="UniProtKB-KW"/>
</dbReference>
<organism evidence="4 5">
    <name type="scientific">Daucus carota subsp. sativus</name>
    <name type="common">Carrot</name>
    <dbReference type="NCBI Taxonomy" id="79200"/>
    <lineage>
        <taxon>Eukaryota</taxon>
        <taxon>Viridiplantae</taxon>
        <taxon>Streptophyta</taxon>
        <taxon>Embryophyta</taxon>
        <taxon>Tracheophyta</taxon>
        <taxon>Spermatophyta</taxon>
        <taxon>Magnoliopsida</taxon>
        <taxon>eudicotyledons</taxon>
        <taxon>Gunneridae</taxon>
        <taxon>Pentapetalae</taxon>
        <taxon>asterids</taxon>
        <taxon>campanulids</taxon>
        <taxon>Apiales</taxon>
        <taxon>Apiaceae</taxon>
        <taxon>Apioideae</taxon>
        <taxon>Scandiceae</taxon>
        <taxon>Daucinae</taxon>
        <taxon>Daucus</taxon>
        <taxon>Daucus sect. Daucus</taxon>
    </lineage>
</organism>
<dbReference type="SUPFAM" id="SSF57667">
    <property type="entry name" value="beta-beta-alpha zinc fingers"/>
    <property type="match status" value="1"/>
</dbReference>
<evidence type="ECO:0000256" key="2">
    <source>
        <dbReference type="SAM" id="MobiDB-lite"/>
    </source>
</evidence>
<dbReference type="AlphaFoldDB" id="A0AAF0XQ19"/>
<feature type="compositionally biased region" description="Low complexity" evidence="2">
    <location>
        <begin position="1"/>
        <end position="14"/>
    </location>
</feature>
<feature type="region of interest" description="Disordered" evidence="2">
    <location>
        <begin position="137"/>
        <end position="172"/>
    </location>
</feature>
<evidence type="ECO:0000313" key="4">
    <source>
        <dbReference type="EMBL" id="WOH11162.1"/>
    </source>
</evidence>
<dbReference type="PANTHER" id="PTHR45730">
    <property type="entry name" value="ZINC FINGER PROTEIN JAGGED"/>
    <property type="match status" value="1"/>
</dbReference>
<feature type="compositionally biased region" description="Basic and acidic residues" evidence="2">
    <location>
        <begin position="159"/>
        <end position="172"/>
    </location>
</feature>
<feature type="region of interest" description="Disordered" evidence="2">
    <location>
        <begin position="1"/>
        <end position="27"/>
    </location>
</feature>
<proteinExistence type="predicted"/>
<evidence type="ECO:0000259" key="3">
    <source>
        <dbReference type="PROSITE" id="PS50157"/>
    </source>
</evidence>
<feature type="region of interest" description="Disordered" evidence="2">
    <location>
        <begin position="57"/>
        <end position="90"/>
    </location>
</feature>
<dbReference type="KEGG" id="dcr:108197941"/>
<name>A0AAF0XQ19_DAUCS</name>
<sequence length="172" mass="18287">MSNSFSIFSSSSSIRRTQPADSSTSLNITSNIAPASATTYGCTYCDKTFSTHQALGGHQRAHKEQREAEKRQAETHYQGINPQNKRRREEYATQAATASAALTPLRPAAGSSLNLPPPASQRGHAIRSSRFFEVPDLLGPSVAPTAPLPGGASSGPAIGHEEENAVDLDLKL</sequence>
<keyword evidence="1" id="KW-0862">Zinc</keyword>
<dbReference type="InterPro" id="IPR045320">
    <property type="entry name" value="JAGGED/SL1-like"/>
</dbReference>
<gene>
    <name evidence="4" type="ORF">DCAR_0830641</name>
</gene>
<dbReference type="InterPro" id="IPR036236">
    <property type="entry name" value="Znf_C2H2_sf"/>
</dbReference>
<feature type="compositionally biased region" description="Polar residues" evidence="2">
    <location>
        <begin position="15"/>
        <end position="27"/>
    </location>
</feature>
<keyword evidence="1" id="KW-0479">Metal-binding</keyword>
<dbReference type="EMBL" id="CP093350">
    <property type="protein sequence ID" value="WOH11162.1"/>
    <property type="molecule type" value="Genomic_DNA"/>
</dbReference>
<dbReference type="Pfam" id="PF13912">
    <property type="entry name" value="zf-C2H2_6"/>
    <property type="match status" value="1"/>
</dbReference>
<reference evidence="4" key="1">
    <citation type="journal article" date="2016" name="Nat. Genet.">
        <title>A high-quality carrot genome assembly provides new insights into carotenoid accumulation and asterid genome evolution.</title>
        <authorList>
            <person name="Iorizzo M."/>
            <person name="Ellison S."/>
            <person name="Senalik D."/>
            <person name="Zeng P."/>
            <person name="Satapoomin P."/>
            <person name="Huang J."/>
            <person name="Bowman M."/>
            <person name="Iovene M."/>
            <person name="Sanseverino W."/>
            <person name="Cavagnaro P."/>
            <person name="Yildiz M."/>
            <person name="Macko-Podgorni A."/>
            <person name="Moranska E."/>
            <person name="Grzebelus E."/>
            <person name="Grzebelus D."/>
            <person name="Ashrafi H."/>
            <person name="Zheng Z."/>
            <person name="Cheng S."/>
            <person name="Spooner D."/>
            <person name="Van Deynze A."/>
            <person name="Simon P."/>
        </authorList>
    </citation>
    <scope>NUCLEOTIDE SEQUENCE</scope>
    <source>
        <tissue evidence="4">Leaf</tissue>
    </source>
</reference>
<accession>A0AAF0XQ19</accession>
<keyword evidence="5" id="KW-1185">Reference proteome</keyword>
<reference evidence="4" key="2">
    <citation type="submission" date="2022-03" db="EMBL/GenBank/DDBJ databases">
        <title>Draft title - Genomic analysis of global carrot germplasm unveils the trajectory of domestication and the origin of high carotenoid orange carrot.</title>
        <authorList>
            <person name="Iorizzo M."/>
            <person name="Ellison S."/>
            <person name="Senalik D."/>
            <person name="Macko-Podgorni A."/>
            <person name="Grzebelus D."/>
            <person name="Bostan H."/>
            <person name="Rolling W."/>
            <person name="Curaba J."/>
            <person name="Simon P."/>
        </authorList>
    </citation>
    <scope>NUCLEOTIDE SEQUENCE</scope>
    <source>
        <tissue evidence="4">Leaf</tissue>
    </source>
</reference>
<feature type="domain" description="C2H2-type" evidence="3">
    <location>
        <begin position="40"/>
        <end position="67"/>
    </location>
</feature>
<dbReference type="InterPro" id="IPR013087">
    <property type="entry name" value="Znf_C2H2_type"/>
</dbReference>
<dbReference type="PROSITE" id="PS50157">
    <property type="entry name" value="ZINC_FINGER_C2H2_2"/>
    <property type="match status" value="1"/>
</dbReference>
<feature type="compositionally biased region" description="Basic and acidic residues" evidence="2">
    <location>
        <begin position="62"/>
        <end position="74"/>
    </location>
</feature>